<organism evidence="2 3">
    <name type="scientific">Clostridium scatologenes</name>
    <dbReference type="NCBI Taxonomy" id="1548"/>
    <lineage>
        <taxon>Bacteria</taxon>
        <taxon>Bacillati</taxon>
        <taxon>Bacillota</taxon>
        <taxon>Clostridia</taxon>
        <taxon>Eubacteriales</taxon>
        <taxon>Clostridiaceae</taxon>
        <taxon>Clostridium</taxon>
    </lineage>
</organism>
<evidence type="ECO:0000256" key="1">
    <source>
        <dbReference type="SAM" id="MobiDB-lite"/>
    </source>
</evidence>
<reference evidence="2 3" key="1">
    <citation type="journal article" date="2015" name="J. Biotechnol.">
        <title>Complete genome sequence of a malodorant-producing acetogen, Clostridium scatologenes ATCC 25775(T).</title>
        <authorList>
            <person name="Zhu Z."/>
            <person name="Guo T."/>
            <person name="Zheng H."/>
            <person name="Song T."/>
            <person name="Ouyang P."/>
            <person name="Xie J."/>
        </authorList>
    </citation>
    <scope>NUCLEOTIDE SEQUENCE [LARGE SCALE GENOMIC DNA]</scope>
    <source>
        <strain evidence="2 3">ATCC 25775</strain>
    </source>
</reference>
<dbReference type="KEGG" id="csq:CSCA_0340"/>
<dbReference type="AlphaFoldDB" id="A0A0E3M7T3"/>
<accession>A0A0E3M7T3</accession>
<gene>
    <name evidence="2" type="ORF">CSCA_0340</name>
</gene>
<evidence type="ECO:0000313" key="2">
    <source>
        <dbReference type="EMBL" id="AKA67465.1"/>
    </source>
</evidence>
<dbReference type="RefSeq" id="WP_029160525.1">
    <property type="nucleotide sequence ID" value="NZ_CP009933.1"/>
</dbReference>
<keyword evidence="3" id="KW-1185">Reference proteome</keyword>
<protein>
    <submittedName>
        <fullName evidence="2">Uncharacterized protein</fullName>
    </submittedName>
</protein>
<feature type="region of interest" description="Disordered" evidence="1">
    <location>
        <begin position="1"/>
        <end position="48"/>
    </location>
</feature>
<sequence length="61" mass="7122">MTYRSMAKTAPDKTQDLEQKNPENTQAQSVQSTDMHTKTHWKVHSAEEGEFKCENEIRKQI</sequence>
<dbReference type="EMBL" id="CP009933">
    <property type="protein sequence ID" value="AKA67465.1"/>
    <property type="molecule type" value="Genomic_DNA"/>
</dbReference>
<dbReference type="HOGENOM" id="CLU_2914272_0_0_9"/>
<proteinExistence type="predicted"/>
<dbReference type="Proteomes" id="UP000033115">
    <property type="component" value="Chromosome"/>
</dbReference>
<name>A0A0E3M7T3_CLOSL</name>
<feature type="compositionally biased region" description="Polar residues" evidence="1">
    <location>
        <begin position="22"/>
        <end position="34"/>
    </location>
</feature>
<feature type="compositionally biased region" description="Basic and acidic residues" evidence="1">
    <location>
        <begin position="10"/>
        <end position="21"/>
    </location>
</feature>
<evidence type="ECO:0000313" key="3">
    <source>
        <dbReference type="Proteomes" id="UP000033115"/>
    </source>
</evidence>